<feature type="domain" description="Acyl-CoA dehydrogenase/oxidase N-terminal" evidence="13">
    <location>
        <begin position="41"/>
        <end position="157"/>
    </location>
</feature>
<comment type="caution">
    <text evidence="15">The sequence shown here is derived from an EMBL/GenBank/DDBJ whole genome shotgun (WGS) entry which is preliminary data.</text>
</comment>
<evidence type="ECO:0000256" key="2">
    <source>
        <dbReference type="ARBA" id="ARBA00009347"/>
    </source>
</evidence>
<dbReference type="GO" id="GO:0016627">
    <property type="term" value="F:oxidoreductase activity, acting on the CH-CH group of donors"/>
    <property type="evidence" value="ECO:0007669"/>
    <property type="project" value="InterPro"/>
</dbReference>
<evidence type="ECO:0000256" key="3">
    <source>
        <dbReference type="ARBA" id="ARBA00022630"/>
    </source>
</evidence>
<dbReference type="PANTHER" id="PTHR42803:SF1">
    <property type="entry name" value="BROAD-SPECIFICITY LINEAR ACYL-COA DEHYDROGENASE FADE5"/>
    <property type="match status" value="1"/>
</dbReference>
<evidence type="ECO:0000256" key="4">
    <source>
        <dbReference type="ARBA" id="ARBA00022827"/>
    </source>
</evidence>
<dbReference type="InterPro" id="IPR025878">
    <property type="entry name" value="Acyl-CoA_dh-like_C_dom"/>
</dbReference>
<organism evidence="15 16">
    <name type="scientific">Neptuniibacter caesariensis</name>
    <dbReference type="NCBI Taxonomy" id="207954"/>
    <lineage>
        <taxon>Bacteria</taxon>
        <taxon>Pseudomonadati</taxon>
        <taxon>Pseudomonadota</taxon>
        <taxon>Gammaproteobacteria</taxon>
        <taxon>Oceanospirillales</taxon>
        <taxon>Oceanospirillaceae</taxon>
        <taxon>Neptuniibacter</taxon>
    </lineage>
</organism>
<feature type="domain" description="Acetyl-CoA dehydrogenase-like C-terminal" evidence="14">
    <location>
        <begin position="466"/>
        <end position="588"/>
    </location>
</feature>
<evidence type="ECO:0000256" key="8">
    <source>
        <dbReference type="ARBA" id="ARBA00066694"/>
    </source>
</evidence>
<dbReference type="EMBL" id="PDSG01000004">
    <property type="protein sequence ID" value="PIE20654.1"/>
    <property type="molecule type" value="Genomic_DNA"/>
</dbReference>
<dbReference type="EC" id="1.3.99.41" evidence="8"/>
<dbReference type="Pfam" id="PF02770">
    <property type="entry name" value="Acyl-CoA_dh_M"/>
    <property type="match status" value="1"/>
</dbReference>
<dbReference type="InterPro" id="IPR037069">
    <property type="entry name" value="AcylCoA_DH/ox_N_sf"/>
</dbReference>
<evidence type="ECO:0000259" key="11">
    <source>
        <dbReference type="Pfam" id="PF00441"/>
    </source>
</evidence>
<keyword evidence="4 10" id="KW-0274">FAD</keyword>
<evidence type="ECO:0000256" key="10">
    <source>
        <dbReference type="RuleBase" id="RU362125"/>
    </source>
</evidence>
<dbReference type="PANTHER" id="PTHR42803">
    <property type="entry name" value="ACYL-COA DEHYDROGENASE"/>
    <property type="match status" value="1"/>
</dbReference>
<evidence type="ECO:0000259" key="13">
    <source>
        <dbReference type="Pfam" id="PF02771"/>
    </source>
</evidence>
<dbReference type="InterPro" id="IPR052166">
    <property type="entry name" value="Diverse_Acyl-CoA_DH"/>
</dbReference>
<dbReference type="Gene3D" id="1.20.140.10">
    <property type="entry name" value="Butyryl-CoA Dehydrogenase, subunit A, domain 3"/>
    <property type="match status" value="1"/>
</dbReference>
<dbReference type="SUPFAM" id="SSF47203">
    <property type="entry name" value="Acyl-CoA dehydrogenase C-terminal domain-like"/>
    <property type="match status" value="1"/>
</dbReference>
<gene>
    <name evidence="15" type="ORF">CSA61_00370</name>
</gene>
<evidence type="ECO:0000259" key="14">
    <source>
        <dbReference type="Pfam" id="PF12806"/>
    </source>
</evidence>
<evidence type="ECO:0000259" key="12">
    <source>
        <dbReference type="Pfam" id="PF02770"/>
    </source>
</evidence>
<comment type="function">
    <text evidence="7">Involved in the assimilation of dimethylsulphoniopropionate (DMSP), an important compound in the fixation of carbon in marine phytoplankton, by mediating the conversion of 3-(methylthio)propanoyl-CoA (MMPA-CoA) to 3-(methylthio)acryloyl-CoA (MTA-CoA).</text>
</comment>
<dbReference type="Gene3D" id="1.10.540.10">
    <property type="entry name" value="Acyl-CoA dehydrogenase/oxidase, N-terminal domain"/>
    <property type="match status" value="1"/>
</dbReference>
<dbReference type="AlphaFoldDB" id="A0A2G6JB54"/>
<dbReference type="Proteomes" id="UP000242733">
    <property type="component" value="Unassembled WGS sequence"/>
</dbReference>
<evidence type="ECO:0000256" key="5">
    <source>
        <dbReference type="ARBA" id="ARBA00023002"/>
    </source>
</evidence>
<name>A0A2G6JB54_NEPCE</name>
<comment type="similarity">
    <text evidence="2 10">Belongs to the acyl-CoA dehydrogenase family.</text>
</comment>
<dbReference type="Pfam" id="PF02771">
    <property type="entry name" value="Acyl-CoA_dh_N"/>
    <property type="match status" value="1"/>
</dbReference>
<dbReference type="SUPFAM" id="SSF56645">
    <property type="entry name" value="Acyl-CoA dehydrogenase NM domain-like"/>
    <property type="match status" value="1"/>
</dbReference>
<dbReference type="Gene3D" id="2.40.110.10">
    <property type="entry name" value="Butyryl-CoA Dehydrogenase, subunit A, domain 2"/>
    <property type="match status" value="1"/>
</dbReference>
<evidence type="ECO:0000256" key="1">
    <source>
        <dbReference type="ARBA" id="ARBA00001974"/>
    </source>
</evidence>
<evidence type="ECO:0000256" key="6">
    <source>
        <dbReference type="ARBA" id="ARBA00051388"/>
    </source>
</evidence>
<evidence type="ECO:0000313" key="15">
    <source>
        <dbReference type="EMBL" id="PIE20654.1"/>
    </source>
</evidence>
<protein>
    <recommendedName>
        <fullName evidence="9">3-methylmercaptopropionyl-CoA dehydrogenase</fullName>
        <ecNumber evidence="8">1.3.99.41</ecNumber>
    </recommendedName>
</protein>
<dbReference type="GO" id="GO:0050660">
    <property type="term" value="F:flavin adenine dinucleotide binding"/>
    <property type="evidence" value="ECO:0007669"/>
    <property type="project" value="InterPro"/>
</dbReference>
<dbReference type="InterPro" id="IPR046373">
    <property type="entry name" value="Acyl-CoA_Oxase/DH_mid-dom_sf"/>
</dbReference>
<evidence type="ECO:0000256" key="7">
    <source>
        <dbReference type="ARBA" id="ARBA00058683"/>
    </source>
</evidence>
<dbReference type="InterPro" id="IPR036250">
    <property type="entry name" value="AcylCo_DH-like_C"/>
</dbReference>
<comment type="cofactor">
    <cofactor evidence="1 10">
        <name>FAD</name>
        <dbReference type="ChEBI" id="CHEBI:57692"/>
    </cofactor>
</comment>
<dbReference type="Pfam" id="PF12806">
    <property type="entry name" value="Acyl-CoA_dh_C"/>
    <property type="match status" value="1"/>
</dbReference>
<reference evidence="15 16" key="1">
    <citation type="submission" date="2017-10" db="EMBL/GenBank/DDBJ databases">
        <title>Novel microbial diversity and functional potential in the marine mammal oral microbiome.</title>
        <authorList>
            <person name="Dudek N.K."/>
            <person name="Sun C.L."/>
            <person name="Burstein D."/>
            <person name="Kantor R.S."/>
            <person name="Aliaga Goltsman D.S."/>
            <person name="Bik E.M."/>
            <person name="Thomas B.C."/>
            <person name="Banfield J.F."/>
            <person name="Relman D.A."/>
        </authorList>
    </citation>
    <scope>NUCLEOTIDE SEQUENCE [LARGE SCALE GENOMIC DNA]</scope>
    <source>
        <strain evidence="15">DOLJORAL78_49_30</strain>
    </source>
</reference>
<evidence type="ECO:0000313" key="16">
    <source>
        <dbReference type="Proteomes" id="UP000242733"/>
    </source>
</evidence>
<dbReference type="InterPro" id="IPR006091">
    <property type="entry name" value="Acyl-CoA_Oxase/DH_mid-dom"/>
</dbReference>
<proteinExistence type="inferred from homology"/>
<dbReference type="InterPro" id="IPR013786">
    <property type="entry name" value="AcylCoA_DH/ox_N"/>
</dbReference>
<evidence type="ECO:0000256" key="9">
    <source>
        <dbReference type="ARBA" id="ARBA00069043"/>
    </source>
</evidence>
<feature type="domain" description="Acyl-CoA dehydrogenase/oxidase C-terminal" evidence="11">
    <location>
        <begin position="283"/>
        <end position="446"/>
    </location>
</feature>
<feature type="domain" description="Acyl-CoA oxidase/dehydrogenase middle" evidence="12">
    <location>
        <begin position="162"/>
        <end position="266"/>
    </location>
</feature>
<keyword evidence="5 10" id="KW-0560">Oxidoreductase</keyword>
<dbReference type="FunFam" id="2.40.110.10:FF:000031">
    <property type="entry name" value="Acyl-CoA dehydrogenase, putative"/>
    <property type="match status" value="1"/>
</dbReference>
<keyword evidence="3 10" id="KW-0285">Flavoprotein</keyword>
<dbReference type="InterPro" id="IPR009100">
    <property type="entry name" value="AcylCoA_DH/oxidase_NM_dom_sf"/>
</dbReference>
<sequence>MADYKAPQKDMNFALRNNARIGELAQLSVFADATDDMVSAILEEASKVANEVLSPLNEVGDQTGVKLEGVDVPTPAGYADAYQQFAEGAWGSLQFDPEYGGQGLPYSLSIPVMEMWQSANMAWGLCPLLSQGAVEAIYHNASDELKAKYLPQLISGEWTGTMNLTEPQAGSDLAAIRSKAEPEGDHYRITGQKIFITWGEHDMAENIIHLVLARLPDAPPGVKGISLFVVPKFLVNEDGSLGERNDAKCVSLEHKMGIHSSPTAVMAFGDDEGAIGYLVGEENRGLACMFTMMNNARLAVGLQGVAISERAYQHALEYAHDRVQSPVVGSKEAGPIIGHADVRRMLLIMKTMTEAGRALAYDACASLDFAHHAEDPAVRAKEAARAAYLTPIVKGWCTEFAQEVTSLGIQVHGGMGFIEETGAAQHYRDARILPIYEGTNAIQALDLVGRKTLFDGGEAGAAIQAEIAELIGQLQAQGSFAAEAAQLQTALDLAQKAQAQLLNGAKDDVQLPGAVAFNYLMLMGTLCGGWQTLRAALAATAELAQGGGDQTFLAAKVNSARFFSAQILPRSAAYAQMVAAGSESVMTMSDDELASSWYS</sequence>
<dbReference type="Pfam" id="PF00441">
    <property type="entry name" value="Acyl-CoA_dh_1"/>
    <property type="match status" value="1"/>
</dbReference>
<accession>A0A2G6JB54</accession>
<dbReference type="InterPro" id="IPR009075">
    <property type="entry name" value="AcylCo_DH/oxidase_C"/>
</dbReference>
<comment type="catalytic activity">
    <reaction evidence="6">
        <text>3-(methylsulfanyl)propanoyl-CoA + oxidized [electron-transfer flavoprotein] + H(+) = 3-(methylsulfanyl)acryloyl-CoA + reduced [electron-transfer flavoprotein]</text>
        <dbReference type="Rhea" id="RHEA:52612"/>
        <dbReference type="Rhea" id="RHEA-COMP:10685"/>
        <dbReference type="Rhea" id="RHEA-COMP:10686"/>
        <dbReference type="ChEBI" id="CHEBI:15378"/>
        <dbReference type="ChEBI" id="CHEBI:57692"/>
        <dbReference type="ChEBI" id="CHEBI:58307"/>
        <dbReference type="ChEBI" id="CHEBI:82815"/>
        <dbReference type="ChEBI" id="CHEBI:84994"/>
        <dbReference type="EC" id="1.3.99.41"/>
    </reaction>
    <physiologicalReaction direction="left-to-right" evidence="6">
        <dbReference type="Rhea" id="RHEA:52613"/>
    </physiologicalReaction>
</comment>